<proteinExistence type="predicted"/>
<dbReference type="Pfam" id="PF08486">
    <property type="entry name" value="SpoIID"/>
    <property type="match status" value="1"/>
</dbReference>
<name>A0ABM8P9N0_9BURK</name>
<dbReference type="Pfam" id="PF10062">
    <property type="entry name" value="DUF2300"/>
    <property type="match status" value="2"/>
</dbReference>
<keyword evidence="5" id="KW-1185">Reference proteome</keyword>
<feature type="domain" description="Sporulation stage II protein D amidase enhancer LytB N-terminal" evidence="2">
    <location>
        <begin position="383"/>
        <end position="464"/>
    </location>
</feature>
<dbReference type="SUPFAM" id="SSF56601">
    <property type="entry name" value="beta-lactamase/transpeptidase-like"/>
    <property type="match status" value="1"/>
</dbReference>
<evidence type="ECO:0000259" key="3">
    <source>
        <dbReference type="Pfam" id="PF10062"/>
    </source>
</evidence>
<evidence type="ECO:0000256" key="1">
    <source>
        <dbReference type="SAM" id="SignalP"/>
    </source>
</evidence>
<gene>
    <name evidence="4" type="ORF">LMG28140_06761</name>
</gene>
<dbReference type="EMBL" id="CAJHCP010000028">
    <property type="protein sequence ID" value="CAD6560029.1"/>
    <property type="molecule type" value="Genomic_DNA"/>
</dbReference>
<protein>
    <recommendedName>
        <fullName evidence="6">DUF2300 domain-containing protein</fullName>
    </recommendedName>
</protein>
<dbReference type="InterPro" id="IPR013693">
    <property type="entry name" value="SpoIID/LytB_N"/>
</dbReference>
<accession>A0ABM8P9N0</accession>
<dbReference type="RefSeq" id="WP_201646581.1">
    <property type="nucleotide sequence ID" value="NZ_CAJHCP010000028.1"/>
</dbReference>
<dbReference type="InterPro" id="IPR018748">
    <property type="entry name" value="DUF2300_secreted"/>
</dbReference>
<comment type="caution">
    <text evidence="4">The sequence shown here is derived from an EMBL/GenBank/DDBJ whole genome shotgun (WGS) entry which is preliminary data.</text>
</comment>
<evidence type="ECO:0008006" key="6">
    <source>
        <dbReference type="Google" id="ProtNLM"/>
    </source>
</evidence>
<dbReference type="Proteomes" id="UP000598032">
    <property type="component" value="Unassembled WGS sequence"/>
</dbReference>
<feature type="signal peptide" evidence="1">
    <location>
        <begin position="1"/>
        <end position="37"/>
    </location>
</feature>
<feature type="domain" description="DUF2300" evidence="3">
    <location>
        <begin position="479"/>
        <end position="599"/>
    </location>
</feature>
<reference evidence="4 5" key="1">
    <citation type="submission" date="2020-10" db="EMBL/GenBank/DDBJ databases">
        <authorList>
            <person name="Peeters C."/>
        </authorList>
    </citation>
    <scope>NUCLEOTIDE SEQUENCE [LARGE SCALE GENOMIC DNA]</scope>
    <source>
        <strain evidence="4 5">LMG 28140</strain>
    </source>
</reference>
<organism evidence="4 5">
    <name type="scientific">Paraburkholderia metrosideri</name>
    <dbReference type="NCBI Taxonomy" id="580937"/>
    <lineage>
        <taxon>Bacteria</taxon>
        <taxon>Pseudomonadati</taxon>
        <taxon>Pseudomonadota</taxon>
        <taxon>Betaproteobacteria</taxon>
        <taxon>Burkholderiales</taxon>
        <taxon>Burkholderiaceae</taxon>
        <taxon>Paraburkholderia</taxon>
    </lineage>
</organism>
<evidence type="ECO:0000313" key="5">
    <source>
        <dbReference type="Proteomes" id="UP000598032"/>
    </source>
</evidence>
<sequence length="622" mass="66530">MFSTLWPVRDCLAMTLRIALAFSVSVGCVANATLTHAAESTANGLAANAGFASDRAIAVNAGAATPRAASSSAQLLSFAWLRDGQSQFWQTGANANANAGGAAPGLSPQSARPLPASLETELGSVWKLFVYGYLVDRNIATTDYTCNGGDRDEVYCCMTGGHIDREHALVQSCGLYFEPARLQLDAADWRKYWSAAHAPAWLRDLRSMTPTHRVRVIDLLAALQAMPARPREAAASTLVSVLTSGRGEGTVSLYGSVLRAKTWTMPDATRPGASVGGAAGWLVDGTPVWLGGPGGSARVLAAAAPRIAPLLTSIAVPDDGGCVLVDFFSRYPIREVLGDTGSAVAPDGPLHGDFRVGFINGNWARVTSRGELRLDRDAGGAPQVVGRFGMNDYVARVVEREGDTRQPEAAKALAVAARTYVVQHGNHDHGCFRIDDSSSTQRVLPREPTAAARHAADLTDALVLTGVPVQYHHDKAAPGQMSWLAAKASGQSGLTFDTILARTWPQATLTSFLSPLSGDCIAVAGAQAWLKRNASAWEQRLDGAAGYETPDPPAVCEVREGRPYADAQRNRVYVYRLQTEEDRIALTHEYLHLAFQHHPRGLDEGFVERTARTLIRTDNPIQ</sequence>
<keyword evidence="1" id="KW-0732">Signal</keyword>
<dbReference type="InterPro" id="IPR012338">
    <property type="entry name" value="Beta-lactam/transpept-like"/>
</dbReference>
<feature type="domain" description="DUF2300" evidence="3">
    <location>
        <begin position="150"/>
        <end position="264"/>
    </location>
</feature>
<evidence type="ECO:0000259" key="2">
    <source>
        <dbReference type="Pfam" id="PF08486"/>
    </source>
</evidence>
<feature type="chain" id="PRO_5045154166" description="DUF2300 domain-containing protein" evidence="1">
    <location>
        <begin position="38"/>
        <end position="622"/>
    </location>
</feature>
<evidence type="ECO:0000313" key="4">
    <source>
        <dbReference type="EMBL" id="CAD6560029.1"/>
    </source>
</evidence>